<evidence type="ECO:0000313" key="2">
    <source>
        <dbReference type="Proteomes" id="UP000000788"/>
    </source>
</evidence>
<dbReference type="Proteomes" id="UP000000788">
    <property type="component" value="Chromosome"/>
</dbReference>
<dbReference type="STRING" id="93059.P9211_17941"/>
<dbReference type="RefSeq" id="WP_012196345.1">
    <property type="nucleotide sequence ID" value="NC_009976.1"/>
</dbReference>
<dbReference type="OrthoDB" id="540919at2"/>
<dbReference type="EMBL" id="CP000878">
    <property type="protein sequence ID" value="ABX09725.1"/>
    <property type="molecule type" value="Genomic_DNA"/>
</dbReference>
<organism evidence="1 2">
    <name type="scientific">Prochlorococcus marinus (strain MIT 9211)</name>
    <dbReference type="NCBI Taxonomy" id="93059"/>
    <lineage>
        <taxon>Bacteria</taxon>
        <taxon>Bacillati</taxon>
        <taxon>Cyanobacteriota</taxon>
        <taxon>Cyanophyceae</taxon>
        <taxon>Synechococcales</taxon>
        <taxon>Prochlorococcaceae</taxon>
        <taxon>Prochlorococcus</taxon>
    </lineage>
</organism>
<dbReference type="KEGG" id="pmj:P9211_17941"/>
<proteinExistence type="predicted"/>
<accession>A9BDB2</accession>
<evidence type="ECO:0000313" key="1">
    <source>
        <dbReference type="EMBL" id="ABX09725.1"/>
    </source>
</evidence>
<protein>
    <submittedName>
        <fullName evidence="1">Uncharacterized protein</fullName>
    </submittedName>
</protein>
<name>A9BDB2_PROM4</name>
<keyword evidence="2" id="KW-1185">Reference proteome</keyword>
<reference evidence="1 2" key="1">
    <citation type="journal article" date="2007" name="PLoS Genet.">
        <title>Patterns and implications of gene gain and loss in the evolution of Prochlorococcus.</title>
        <authorList>
            <person name="Kettler G.C."/>
            <person name="Martiny A.C."/>
            <person name="Huang K."/>
            <person name="Zucker J."/>
            <person name="Coleman M.L."/>
            <person name="Rodrigue S."/>
            <person name="Chen F."/>
            <person name="Lapidus A."/>
            <person name="Ferriera S."/>
            <person name="Johnson J."/>
            <person name="Steglich C."/>
            <person name="Church G.M."/>
            <person name="Richardson P."/>
            <person name="Chisholm S.W."/>
        </authorList>
    </citation>
    <scope>NUCLEOTIDE SEQUENCE [LARGE SCALE GENOMIC DNA]</scope>
    <source>
        <strain evidence="2">MIT 9211</strain>
    </source>
</reference>
<sequence>MMKQISRDQSVKALRADDLNLPFSPGILETTLGKGKLLEVDGTNVVRVPFGVREPRKKRPSRPERLATLVLPFQPIGSPTPPPHAA</sequence>
<dbReference type="HOGENOM" id="CLU_177864_0_0_3"/>
<dbReference type="AlphaFoldDB" id="A9BDB2"/>
<gene>
    <name evidence="1" type="ordered locus">P9211_17941</name>
</gene>
<dbReference type="eggNOG" id="ENOG5034ATM">
    <property type="taxonomic scope" value="Bacteria"/>
</dbReference>